<name>A0ACC0B511_CATRO</name>
<organism evidence="1 2">
    <name type="scientific">Catharanthus roseus</name>
    <name type="common">Madagascar periwinkle</name>
    <name type="synonym">Vinca rosea</name>
    <dbReference type="NCBI Taxonomy" id="4058"/>
    <lineage>
        <taxon>Eukaryota</taxon>
        <taxon>Viridiplantae</taxon>
        <taxon>Streptophyta</taxon>
        <taxon>Embryophyta</taxon>
        <taxon>Tracheophyta</taxon>
        <taxon>Spermatophyta</taxon>
        <taxon>Magnoliopsida</taxon>
        <taxon>eudicotyledons</taxon>
        <taxon>Gunneridae</taxon>
        <taxon>Pentapetalae</taxon>
        <taxon>asterids</taxon>
        <taxon>lamiids</taxon>
        <taxon>Gentianales</taxon>
        <taxon>Apocynaceae</taxon>
        <taxon>Rauvolfioideae</taxon>
        <taxon>Vinceae</taxon>
        <taxon>Catharanthinae</taxon>
        <taxon>Catharanthus</taxon>
    </lineage>
</organism>
<reference evidence="2" key="1">
    <citation type="journal article" date="2023" name="Nat. Plants">
        <title>Single-cell RNA sequencing provides a high-resolution roadmap for understanding the multicellular compartmentation of specialized metabolism.</title>
        <authorList>
            <person name="Sun S."/>
            <person name="Shen X."/>
            <person name="Li Y."/>
            <person name="Li Y."/>
            <person name="Wang S."/>
            <person name="Li R."/>
            <person name="Zhang H."/>
            <person name="Shen G."/>
            <person name="Guo B."/>
            <person name="Wei J."/>
            <person name="Xu J."/>
            <person name="St-Pierre B."/>
            <person name="Chen S."/>
            <person name="Sun C."/>
        </authorList>
    </citation>
    <scope>NUCLEOTIDE SEQUENCE [LARGE SCALE GENOMIC DNA]</scope>
</reference>
<keyword evidence="2" id="KW-1185">Reference proteome</keyword>
<dbReference type="EMBL" id="CM044704">
    <property type="protein sequence ID" value="KAI5667725.1"/>
    <property type="molecule type" value="Genomic_DNA"/>
</dbReference>
<accession>A0ACC0B511</accession>
<dbReference type="Proteomes" id="UP001060085">
    <property type="component" value="Linkage Group LG04"/>
</dbReference>
<protein>
    <submittedName>
        <fullName evidence="1">Uncharacterized protein</fullName>
    </submittedName>
</protein>
<comment type="caution">
    <text evidence="1">The sequence shown here is derived from an EMBL/GenBank/DDBJ whole genome shotgun (WGS) entry which is preliminary data.</text>
</comment>
<evidence type="ECO:0000313" key="2">
    <source>
        <dbReference type="Proteomes" id="UP001060085"/>
    </source>
</evidence>
<proteinExistence type="predicted"/>
<evidence type="ECO:0000313" key="1">
    <source>
        <dbReference type="EMBL" id="KAI5667725.1"/>
    </source>
</evidence>
<sequence>MLRSKSTGSRHADFGKRLNPVISRTISASRFCSGDALVSDIDSKALKLIDRNSDRDSVEANGGIMLVDGGDDSEISKTKIVAELWIFRQGVVTPVFEKQKEECLDFNRSGAGGDPTELRKPCILFDQKKKEGKKQMKRRSCTKNILVVDMLWVKEWALLLGHTRFLYVSNIGVLHEDSFILISCLSKFLDQFLVSLFPSFVTNFAIEGLDQQLSCLAKDVGDLKREEEAILEQRSRSNLGGHLMHNNQWAYGNFSPHARTYEHNSYDFYEGNRFGARNGHNNKSYKSVPRNEVRNKGNVERYHDSYDHYEHNYGSKNMYNEHNDSYSYGKYN</sequence>
<gene>
    <name evidence="1" type="ORF">M9H77_17578</name>
</gene>